<keyword evidence="6" id="KW-1185">Reference proteome</keyword>
<dbReference type="AlphaFoldDB" id="A0A0U3HC19"/>
<proteinExistence type="predicted"/>
<sequence length="127" mass="13508">MLGTTTRSDPEGHIGWEIRCDGGCAAAGDLPAGYACPAPDRVLTGWDFDLESMQVAKDGTLWFGDEFGPYLLHTDAQGRLLEAPVKLPGITSPSDPDPQAPAAKLTDPGTTRCDRRNMRTCPTSTGC</sequence>
<dbReference type="PANTHER" id="PTHR37957:SF1">
    <property type="entry name" value="PHYTASE-LIKE DOMAIN-CONTAINING PROTEIN"/>
    <property type="match status" value="1"/>
</dbReference>
<evidence type="ECO:0000313" key="3">
    <source>
        <dbReference type="EMBL" id="ALU38729.1"/>
    </source>
</evidence>
<reference evidence="4 6" key="2">
    <citation type="submission" date="2019-07" db="EMBL/GenBank/DDBJ databases">
        <title>Whole genome shotgun sequence of Kocuria flava NBRC 107626.</title>
        <authorList>
            <person name="Hosoyama A."/>
            <person name="Uohara A."/>
            <person name="Ohji S."/>
            <person name="Ichikawa N."/>
        </authorList>
    </citation>
    <scope>NUCLEOTIDE SEQUENCE [LARGE SCALE GENOMIC DNA]</scope>
    <source>
        <strain evidence="4 6">NBRC 107626</strain>
    </source>
</reference>
<dbReference type="EMBL" id="CP013254">
    <property type="protein sequence ID" value="ALU38729.1"/>
    <property type="molecule type" value="Genomic_DNA"/>
</dbReference>
<evidence type="ECO:0000313" key="6">
    <source>
        <dbReference type="Proteomes" id="UP000321155"/>
    </source>
</evidence>
<evidence type="ECO:0000259" key="2">
    <source>
        <dbReference type="Pfam" id="PF13449"/>
    </source>
</evidence>
<dbReference type="PANTHER" id="PTHR37957">
    <property type="entry name" value="BLR7070 PROTEIN"/>
    <property type="match status" value="1"/>
</dbReference>
<gene>
    <name evidence="3" type="ORF">AS188_02050</name>
    <name evidence="4" type="ORF">KFL01_15520</name>
</gene>
<dbReference type="Pfam" id="PF13449">
    <property type="entry name" value="Phytase-like"/>
    <property type="match status" value="1"/>
</dbReference>
<organism evidence="3 5">
    <name type="scientific">Kocuria flava</name>
    <dbReference type="NCBI Taxonomy" id="446860"/>
    <lineage>
        <taxon>Bacteria</taxon>
        <taxon>Bacillati</taxon>
        <taxon>Actinomycetota</taxon>
        <taxon>Actinomycetes</taxon>
        <taxon>Micrococcales</taxon>
        <taxon>Micrococcaceae</taxon>
        <taxon>Kocuria</taxon>
    </lineage>
</organism>
<protein>
    <recommendedName>
        <fullName evidence="2">Phytase-like domain-containing protein</fullName>
    </recommendedName>
</protein>
<feature type="domain" description="Phytase-like" evidence="2">
    <location>
        <begin position="41"/>
        <end position="97"/>
    </location>
</feature>
<evidence type="ECO:0000313" key="5">
    <source>
        <dbReference type="Proteomes" id="UP000057181"/>
    </source>
</evidence>
<dbReference type="InterPro" id="IPR027372">
    <property type="entry name" value="Phytase-like_dom"/>
</dbReference>
<evidence type="ECO:0000256" key="1">
    <source>
        <dbReference type="SAM" id="MobiDB-lite"/>
    </source>
</evidence>
<dbReference type="Proteomes" id="UP000321155">
    <property type="component" value="Unassembled WGS sequence"/>
</dbReference>
<accession>A0A0U3HC19</accession>
<dbReference type="STRING" id="446860.AS188_02050"/>
<reference evidence="3 5" key="1">
    <citation type="submission" date="2015-11" db="EMBL/GenBank/DDBJ databases">
        <title>Complete Genome Sequence of Kocuria flava strain HO-9041.</title>
        <authorList>
            <person name="Zhou M."/>
            <person name="Dai J."/>
        </authorList>
    </citation>
    <scope>NUCLEOTIDE SEQUENCE [LARGE SCALE GENOMIC DNA]</scope>
    <source>
        <strain evidence="3 5">HO-9041</strain>
    </source>
</reference>
<dbReference type="EMBL" id="BJZR01000036">
    <property type="protein sequence ID" value="GEO92246.1"/>
    <property type="molecule type" value="Genomic_DNA"/>
</dbReference>
<dbReference type="OrthoDB" id="9758957at2"/>
<name>A0A0U3HC19_9MICC</name>
<feature type="region of interest" description="Disordered" evidence="1">
    <location>
        <begin position="87"/>
        <end position="111"/>
    </location>
</feature>
<dbReference type="RefSeq" id="WP_058857443.1">
    <property type="nucleotide sequence ID" value="NZ_BJZR01000036.1"/>
</dbReference>
<evidence type="ECO:0000313" key="4">
    <source>
        <dbReference type="EMBL" id="GEO92246.1"/>
    </source>
</evidence>
<dbReference type="Proteomes" id="UP000057181">
    <property type="component" value="Chromosome"/>
</dbReference>
<dbReference type="KEGG" id="kfv:AS188_02050"/>